<comment type="function">
    <text evidence="1">Involved in DNA recombination.</text>
</comment>
<dbReference type="Proteomes" id="UP000199473">
    <property type="component" value="Unassembled WGS sequence"/>
</dbReference>
<keyword evidence="7" id="KW-0812">Transmembrane</keyword>
<dbReference type="STRING" id="1123062.SAMN02745775_103310"/>
<feature type="coiled-coil region" evidence="6">
    <location>
        <begin position="268"/>
        <end position="295"/>
    </location>
</feature>
<gene>
    <name evidence="8" type="ORF">SAMN02745775_103310</name>
</gene>
<accession>A0A1I4ABH4</accession>
<dbReference type="Pfam" id="PF02646">
    <property type="entry name" value="RmuC"/>
    <property type="match status" value="1"/>
</dbReference>
<evidence type="ECO:0000313" key="8">
    <source>
        <dbReference type="EMBL" id="SFK53745.1"/>
    </source>
</evidence>
<keyword evidence="7" id="KW-0472">Membrane</keyword>
<dbReference type="EMBL" id="FOSQ01000003">
    <property type="protein sequence ID" value="SFK53745.1"/>
    <property type="molecule type" value="Genomic_DNA"/>
</dbReference>
<keyword evidence="4 6" id="KW-0175">Coiled coil</keyword>
<sequence>MPDWLPIALIAGVAALAVLLLMLALRGRAAERMDRIAATLDAITAAQERLAARTDERMREQERALGQRLDVAAERTQATASAIQQRLSVIDSARQNIEALGGQVTSLAAVLGNKQARGALGEVQLRDLVQDRLPPSGFAWQHTLSNGTRCDCLIRLPFPPGPIAVDSKFPLEAWAAMQDAPDVTSRAQAARRFAADIRRHVDDISKKYLIPGETAEGALMFLPSEAIHAALLAQHGDLFAEAARRGVHIVGPSSFWAVLNTMRGLLRDARLQDEARRIRQQVEALAEETSRLERRVGALRGHYAAMAQDMRDIEVTAEKIARRGDAIRALDIPDETPRKAAE</sequence>
<evidence type="ECO:0000256" key="1">
    <source>
        <dbReference type="ARBA" id="ARBA00003416"/>
    </source>
</evidence>
<dbReference type="GO" id="GO:0006310">
    <property type="term" value="P:DNA recombination"/>
    <property type="evidence" value="ECO:0007669"/>
    <property type="project" value="UniProtKB-KW"/>
</dbReference>
<keyword evidence="7" id="KW-1133">Transmembrane helix</keyword>
<protein>
    <recommendedName>
        <fullName evidence="3">DNA recombination protein RmuC homolog</fullName>
    </recommendedName>
</protein>
<proteinExistence type="inferred from homology"/>
<evidence type="ECO:0000256" key="3">
    <source>
        <dbReference type="ARBA" id="ARBA00021840"/>
    </source>
</evidence>
<dbReference type="AlphaFoldDB" id="A0A1I4ABH4"/>
<evidence type="ECO:0000256" key="2">
    <source>
        <dbReference type="ARBA" id="ARBA00009840"/>
    </source>
</evidence>
<evidence type="ECO:0000313" key="9">
    <source>
        <dbReference type="Proteomes" id="UP000199473"/>
    </source>
</evidence>
<name>A0A1I4ABH4_9PROT</name>
<feature type="transmembrane region" description="Helical" evidence="7">
    <location>
        <begin position="6"/>
        <end position="25"/>
    </location>
</feature>
<evidence type="ECO:0000256" key="6">
    <source>
        <dbReference type="SAM" id="Coils"/>
    </source>
</evidence>
<evidence type="ECO:0000256" key="4">
    <source>
        <dbReference type="ARBA" id="ARBA00023054"/>
    </source>
</evidence>
<keyword evidence="9" id="KW-1185">Reference proteome</keyword>
<dbReference type="PANTHER" id="PTHR30563:SF0">
    <property type="entry name" value="DNA RECOMBINATION PROTEIN RMUC"/>
    <property type="match status" value="1"/>
</dbReference>
<comment type="similarity">
    <text evidence="2">Belongs to the RmuC family.</text>
</comment>
<evidence type="ECO:0000256" key="7">
    <source>
        <dbReference type="SAM" id="Phobius"/>
    </source>
</evidence>
<dbReference type="PANTHER" id="PTHR30563">
    <property type="entry name" value="DNA RECOMBINATION PROTEIN RMUC"/>
    <property type="match status" value="1"/>
</dbReference>
<organism evidence="8 9">
    <name type="scientific">Falsiroseomonas stagni DSM 19981</name>
    <dbReference type="NCBI Taxonomy" id="1123062"/>
    <lineage>
        <taxon>Bacteria</taxon>
        <taxon>Pseudomonadati</taxon>
        <taxon>Pseudomonadota</taxon>
        <taxon>Alphaproteobacteria</taxon>
        <taxon>Acetobacterales</taxon>
        <taxon>Roseomonadaceae</taxon>
        <taxon>Falsiroseomonas</taxon>
    </lineage>
</organism>
<evidence type="ECO:0000256" key="5">
    <source>
        <dbReference type="ARBA" id="ARBA00023172"/>
    </source>
</evidence>
<dbReference type="InterPro" id="IPR003798">
    <property type="entry name" value="DNA_recombination_RmuC"/>
</dbReference>
<reference evidence="8 9" key="1">
    <citation type="submission" date="2016-10" db="EMBL/GenBank/DDBJ databases">
        <authorList>
            <person name="de Groot N.N."/>
        </authorList>
    </citation>
    <scope>NUCLEOTIDE SEQUENCE [LARGE SCALE GENOMIC DNA]</scope>
    <source>
        <strain evidence="8 9">DSM 19981</strain>
    </source>
</reference>
<keyword evidence="5" id="KW-0233">DNA recombination</keyword>